<evidence type="ECO:0000256" key="3">
    <source>
        <dbReference type="ARBA" id="ARBA00022490"/>
    </source>
</evidence>
<feature type="binding site" evidence="9">
    <location>
        <position position="172"/>
    </location>
    <ligand>
        <name>ATP</name>
        <dbReference type="ChEBI" id="CHEBI:30616"/>
    </ligand>
</feature>
<dbReference type="GO" id="GO:0051082">
    <property type="term" value="F:unfolded protein binding"/>
    <property type="evidence" value="ECO:0007669"/>
    <property type="project" value="UniProtKB-UniRule"/>
</dbReference>
<dbReference type="SUPFAM" id="SSF55874">
    <property type="entry name" value="ATPase domain of HSP90 chaperone/DNA topoisomerase II/histidine kinase"/>
    <property type="match status" value="1"/>
</dbReference>
<dbReference type="Pfam" id="PF13589">
    <property type="entry name" value="HATPase_c_3"/>
    <property type="match status" value="1"/>
</dbReference>
<feature type="binding site" evidence="9">
    <location>
        <position position="38"/>
    </location>
    <ligand>
        <name>ATP</name>
        <dbReference type="ChEBI" id="CHEBI:30616"/>
    </ligand>
</feature>
<dbReference type="PIRSF" id="PIRSF002583">
    <property type="entry name" value="Hsp90"/>
    <property type="match status" value="1"/>
</dbReference>
<comment type="subunit">
    <text evidence="8">Homodimer.</text>
</comment>
<dbReference type="GO" id="GO:0016887">
    <property type="term" value="F:ATP hydrolysis activity"/>
    <property type="evidence" value="ECO:0007669"/>
    <property type="project" value="InterPro"/>
</dbReference>
<comment type="caution">
    <text evidence="8">Lacks conserved residue(s) required for the propagation of feature annotation.</text>
</comment>
<feature type="binding site" evidence="9">
    <location>
        <position position="93"/>
    </location>
    <ligand>
        <name>ATP</name>
        <dbReference type="ChEBI" id="CHEBI:30616"/>
    </ligand>
</feature>
<feature type="binding site" evidence="9">
    <location>
        <position position="85"/>
    </location>
    <ligand>
        <name>ATP</name>
        <dbReference type="ChEBI" id="CHEBI:30616"/>
    </ligand>
</feature>
<dbReference type="Pfam" id="PF00183">
    <property type="entry name" value="HSP90"/>
    <property type="match status" value="1"/>
</dbReference>
<dbReference type="InterPro" id="IPR037196">
    <property type="entry name" value="HSP90_C"/>
</dbReference>
<keyword evidence="4 8" id="KW-0547">Nucleotide-binding</keyword>
<keyword evidence="7 8" id="KW-0143">Chaperone</keyword>
<evidence type="ECO:0000313" key="13">
    <source>
        <dbReference type="Proteomes" id="UP000301475"/>
    </source>
</evidence>
<dbReference type="InterPro" id="IPR003594">
    <property type="entry name" value="HATPase_dom"/>
</dbReference>
<dbReference type="KEGG" id="ruj:E5Z56_04125"/>
<feature type="binding site" evidence="9">
    <location>
        <begin position="100"/>
        <end position="101"/>
    </location>
    <ligand>
        <name>ATP</name>
        <dbReference type="ChEBI" id="CHEBI:30616"/>
    </ligand>
</feature>
<evidence type="ECO:0000259" key="11">
    <source>
        <dbReference type="SMART" id="SM00387"/>
    </source>
</evidence>
<evidence type="ECO:0000256" key="7">
    <source>
        <dbReference type="ARBA" id="ARBA00023186"/>
    </source>
</evidence>
<dbReference type="NCBIfam" id="NF003555">
    <property type="entry name" value="PRK05218.1"/>
    <property type="match status" value="1"/>
</dbReference>
<evidence type="ECO:0000256" key="2">
    <source>
        <dbReference type="ARBA" id="ARBA00008239"/>
    </source>
</evidence>
<feature type="region of interest" description="A; substrate-binding" evidence="8">
    <location>
        <begin position="1"/>
        <end position="350"/>
    </location>
</feature>
<evidence type="ECO:0000256" key="1">
    <source>
        <dbReference type="ARBA" id="ARBA00004496"/>
    </source>
</evidence>
<dbReference type="Proteomes" id="UP000301475">
    <property type="component" value="Chromosome"/>
</dbReference>
<dbReference type="SUPFAM" id="SSF110942">
    <property type="entry name" value="HSP90 C-terminal domain"/>
    <property type="match status" value="1"/>
</dbReference>
<evidence type="ECO:0000256" key="4">
    <source>
        <dbReference type="ARBA" id="ARBA00022741"/>
    </source>
</evidence>
<keyword evidence="5 8" id="KW-0067">ATP-binding</keyword>
<evidence type="ECO:0000313" key="12">
    <source>
        <dbReference type="EMBL" id="QCT06598.1"/>
    </source>
</evidence>
<dbReference type="SMART" id="SM00387">
    <property type="entry name" value="HATPase_c"/>
    <property type="match status" value="1"/>
</dbReference>
<reference evidence="12 13" key="1">
    <citation type="submission" date="2019-04" db="EMBL/GenBank/DDBJ databases">
        <authorList>
            <person name="Embree M."/>
            <person name="Gaffney J.R."/>
        </authorList>
    </citation>
    <scope>NUCLEOTIDE SEQUENCE [LARGE SCALE GENOMIC DNA]</scope>
    <source>
        <strain evidence="12 13">JE7A12</strain>
    </source>
</reference>
<dbReference type="GO" id="GO:0005737">
    <property type="term" value="C:cytoplasm"/>
    <property type="evidence" value="ECO:0007669"/>
    <property type="project" value="UniProtKB-SubCell"/>
</dbReference>
<dbReference type="Gene3D" id="3.30.565.10">
    <property type="entry name" value="Histidine kinase-like ATPase, C-terminal domain"/>
    <property type="match status" value="1"/>
</dbReference>
<dbReference type="InterPro" id="IPR019805">
    <property type="entry name" value="Heat_shock_protein_90_CS"/>
</dbReference>
<sequence>MIKVAKKQFKSESKRLLDLMINSIYTNRDIFLREIISNASDAIDKLCFKSLTDQNVGMSREDFKIEIGTDKENRTITVSDNGIGMDEDDLENNLGVIASSGSYKFKQEMDKDDKEDIDIIGQFGVGFYSAFMVAKEITVITKKYGSDKAYKWQSTGADGYTIEECDKDTVGTQIIMKLKDNTDEENYDEYLEQYKLSSLIKKYSDYIHYPIEMEMKKSRVKEDSKDKEHPEYEDYYEKETLNSMVPIWQKPKKDVTEEEYNNFYMEKFMDYNPPLKVITTSVEGVVTYKAMLFIPSKTPFNYFTKEYKKGLQLYSSGVLIMDNCEDLLPEHFRFVKGVVDSPDVSLNISREMLQQDRVLKQMEKTLEKKIKNELASMLKKDRENYEKFYSAFGVQLKYGCVADYGMHKGELQDLLMFYSAKEKKNITLKEYVENMKEDQKYIYYATGESIESIDRLPVLELLKENDYDILYMTDEVDEFCMQALREYGEKEIRSVLNDDLGLPEENKEETEEEKSQSEGTINFMKETLGDKVADVVVSKKLKNYPVVLTAKGGVSFEMEKYFAQMNPEGGMKAQRVLEINPNSDSIKAMMSYIDTDMEKAKSYCKLLLAQAELMAGLEIENTAEYSELVLSLMK</sequence>
<evidence type="ECO:0000256" key="8">
    <source>
        <dbReference type="HAMAP-Rule" id="MF_00505"/>
    </source>
</evidence>
<dbReference type="InterPro" id="IPR001404">
    <property type="entry name" value="Hsp90_fam"/>
</dbReference>
<dbReference type="Gene3D" id="3.40.50.11260">
    <property type="match status" value="1"/>
</dbReference>
<dbReference type="InterPro" id="IPR036890">
    <property type="entry name" value="HATPase_C_sf"/>
</dbReference>
<feature type="binding site" evidence="9">
    <location>
        <begin position="122"/>
        <end position="127"/>
    </location>
    <ligand>
        <name>ATP</name>
        <dbReference type="ChEBI" id="CHEBI:30616"/>
    </ligand>
</feature>
<dbReference type="CDD" id="cd16927">
    <property type="entry name" value="HATPase_Hsp90-like"/>
    <property type="match status" value="1"/>
</dbReference>
<dbReference type="PANTHER" id="PTHR11528">
    <property type="entry name" value="HEAT SHOCK PROTEIN 90 FAMILY MEMBER"/>
    <property type="match status" value="1"/>
</dbReference>
<gene>
    <name evidence="8 12" type="primary">htpG</name>
    <name evidence="12" type="ORF">E5Z56_04125</name>
</gene>
<keyword evidence="3 8" id="KW-0963">Cytoplasm</keyword>
<dbReference type="PROSITE" id="PS00298">
    <property type="entry name" value="HSP90"/>
    <property type="match status" value="1"/>
</dbReference>
<comment type="function">
    <text evidence="8">Molecular chaperone. Has ATPase activity.</text>
</comment>
<dbReference type="GO" id="GO:0005524">
    <property type="term" value="F:ATP binding"/>
    <property type="evidence" value="ECO:0007669"/>
    <property type="project" value="UniProtKB-UniRule"/>
</dbReference>
<dbReference type="SUPFAM" id="SSF54211">
    <property type="entry name" value="Ribosomal protein S5 domain 2-like"/>
    <property type="match status" value="1"/>
</dbReference>
<dbReference type="PRINTS" id="PR00775">
    <property type="entry name" value="HEATSHOCK90"/>
</dbReference>
<dbReference type="HAMAP" id="MF_00505">
    <property type="entry name" value="HSP90"/>
    <property type="match status" value="1"/>
</dbReference>
<feature type="binding site" evidence="9">
    <location>
        <position position="34"/>
    </location>
    <ligand>
        <name>ATP</name>
        <dbReference type="ChEBI" id="CHEBI:30616"/>
    </ligand>
</feature>
<evidence type="ECO:0000256" key="5">
    <source>
        <dbReference type="ARBA" id="ARBA00022840"/>
    </source>
</evidence>
<comment type="subcellular location">
    <subcellularLocation>
        <location evidence="1 8">Cytoplasm</location>
    </subcellularLocation>
</comment>
<dbReference type="Gene3D" id="1.20.120.790">
    <property type="entry name" value="Heat shock protein 90, C-terminal domain"/>
    <property type="match status" value="1"/>
</dbReference>
<name>A0A4P8Y0B2_9FIRM</name>
<organism evidence="12 13">
    <name type="scientific">Ruminococcus bovis</name>
    <dbReference type="NCBI Taxonomy" id="2564099"/>
    <lineage>
        <taxon>Bacteria</taxon>
        <taxon>Bacillati</taxon>
        <taxon>Bacillota</taxon>
        <taxon>Clostridia</taxon>
        <taxon>Eubacteriales</taxon>
        <taxon>Oscillospiraceae</taxon>
        <taxon>Ruminococcus</taxon>
    </lineage>
</organism>
<feature type="region of interest" description="C" evidence="8">
    <location>
        <begin position="561"/>
        <end position="634"/>
    </location>
</feature>
<evidence type="ECO:0000256" key="10">
    <source>
        <dbReference type="SAM" id="MobiDB-lite"/>
    </source>
</evidence>
<feature type="region of interest" description="Disordered" evidence="10">
    <location>
        <begin position="498"/>
        <end position="519"/>
    </location>
</feature>
<dbReference type="OrthoDB" id="9802640at2"/>
<feature type="binding site" evidence="9">
    <location>
        <position position="350"/>
    </location>
    <ligand>
        <name>ATP</name>
        <dbReference type="ChEBI" id="CHEBI:30616"/>
    </ligand>
</feature>
<dbReference type="InterPro" id="IPR020568">
    <property type="entry name" value="Ribosomal_Su5_D2-typ_SF"/>
</dbReference>
<dbReference type="Gene3D" id="3.30.230.80">
    <property type="match status" value="1"/>
</dbReference>
<proteinExistence type="inferred from homology"/>
<dbReference type="EMBL" id="CP039381">
    <property type="protein sequence ID" value="QCT06598.1"/>
    <property type="molecule type" value="Genomic_DNA"/>
</dbReference>
<feature type="binding site" evidence="9">
    <location>
        <position position="80"/>
    </location>
    <ligand>
        <name>ATP</name>
        <dbReference type="ChEBI" id="CHEBI:30616"/>
    </ligand>
</feature>
<accession>A0A4P8Y0B2</accession>
<dbReference type="FunFam" id="3.30.565.10:FF:000009">
    <property type="entry name" value="Molecular chaperone HtpG"/>
    <property type="match status" value="1"/>
</dbReference>
<dbReference type="GO" id="GO:0140662">
    <property type="term" value="F:ATP-dependent protein folding chaperone"/>
    <property type="evidence" value="ECO:0007669"/>
    <property type="project" value="InterPro"/>
</dbReference>
<dbReference type="AlphaFoldDB" id="A0A4P8Y0B2"/>
<protein>
    <recommendedName>
        <fullName evidence="8">Chaperone protein HtpG</fullName>
    </recommendedName>
    <alternativeName>
        <fullName evidence="8">Heat shock protein HtpG</fullName>
    </alternativeName>
    <alternativeName>
        <fullName evidence="8">High temperature protein G</fullName>
    </alternativeName>
</protein>
<feature type="domain" description="Histidine kinase/HSP90-like ATPase" evidence="11">
    <location>
        <begin position="27"/>
        <end position="182"/>
    </location>
</feature>
<evidence type="ECO:0000256" key="6">
    <source>
        <dbReference type="ARBA" id="ARBA00023016"/>
    </source>
</evidence>
<dbReference type="InterPro" id="IPR020575">
    <property type="entry name" value="Hsp90_N"/>
</dbReference>
<evidence type="ECO:0000256" key="9">
    <source>
        <dbReference type="PIRSR" id="PIRSR002583-1"/>
    </source>
</evidence>
<keyword evidence="6 8" id="KW-0346">Stress response</keyword>
<comment type="similarity">
    <text evidence="2 8">Belongs to the heat shock protein 90 family.</text>
</comment>
<keyword evidence="13" id="KW-1185">Reference proteome</keyword>